<name>A0A9E7DKS7_9FIRM</name>
<accession>A0A9E7DKS7</accession>
<dbReference type="GO" id="GO:0003677">
    <property type="term" value="F:DNA binding"/>
    <property type="evidence" value="ECO:0007669"/>
    <property type="project" value="UniProtKB-KW"/>
</dbReference>
<evidence type="ECO:0000313" key="14">
    <source>
        <dbReference type="EMBL" id="UQK59750.1"/>
    </source>
</evidence>
<keyword evidence="2" id="KW-0240">DNA-directed RNA polymerase</keyword>
<dbReference type="EMBL" id="CP096649">
    <property type="protein sequence ID" value="UQK59750.1"/>
    <property type="molecule type" value="Genomic_DNA"/>
</dbReference>
<keyword evidence="6" id="KW-0235">DNA replication</keyword>
<evidence type="ECO:0000256" key="10">
    <source>
        <dbReference type="ARBA" id="ARBA00022842"/>
    </source>
</evidence>
<keyword evidence="15" id="KW-1185">Reference proteome</keyword>
<feature type="domain" description="Zinc finger CHC2-type" evidence="13">
    <location>
        <begin position="35"/>
        <end position="89"/>
    </location>
</feature>
<dbReference type="Pfam" id="PF01807">
    <property type="entry name" value="Zn_ribbon_DnaG"/>
    <property type="match status" value="1"/>
</dbReference>
<keyword evidence="4" id="KW-0808">Transferase</keyword>
<evidence type="ECO:0000256" key="7">
    <source>
        <dbReference type="ARBA" id="ARBA00022723"/>
    </source>
</evidence>
<reference evidence="14" key="1">
    <citation type="submission" date="2022-04" db="EMBL/GenBank/DDBJ databases">
        <title>Complete genome sequences of Ezakiella coagulans and Fenollaria massiliensis.</title>
        <authorList>
            <person name="France M.T."/>
            <person name="Clifford J."/>
            <person name="Narina S."/>
            <person name="Rutt L."/>
            <person name="Ravel J."/>
        </authorList>
    </citation>
    <scope>NUCLEOTIDE SEQUENCE</scope>
    <source>
        <strain evidence="14">C0061C2</strain>
    </source>
</reference>
<dbReference type="InterPro" id="IPR050219">
    <property type="entry name" value="DnaG_primase"/>
</dbReference>
<evidence type="ECO:0000259" key="13">
    <source>
        <dbReference type="SMART" id="SM00400"/>
    </source>
</evidence>
<evidence type="ECO:0000256" key="8">
    <source>
        <dbReference type="ARBA" id="ARBA00022771"/>
    </source>
</evidence>
<evidence type="ECO:0000256" key="9">
    <source>
        <dbReference type="ARBA" id="ARBA00022833"/>
    </source>
</evidence>
<dbReference type="InterPro" id="IPR036977">
    <property type="entry name" value="DNA_primase_Znf_CHC2"/>
</dbReference>
<dbReference type="RefSeq" id="WP_249243107.1">
    <property type="nucleotide sequence ID" value="NZ_CP096649.1"/>
</dbReference>
<evidence type="ECO:0000256" key="12">
    <source>
        <dbReference type="ARBA" id="ARBA00023163"/>
    </source>
</evidence>
<dbReference type="GO" id="GO:0006269">
    <property type="term" value="P:DNA replication, synthesis of primer"/>
    <property type="evidence" value="ECO:0007669"/>
    <property type="project" value="UniProtKB-KW"/>
</dbReference>
<keyword evidence="3" id="KW-0639">Primosome</keyword>
<keyword evidence="10" id="KW-0460">Magnesium</keyword>
<evidence type="ECO:0000256" key="6">
    <source>
        <dbReference type="ARBA" id="ARBA00022705"/>
    </source>
</evidence>
<dbReference type="FunFam" id="3.90.580.10:FF:000001">
    <property type="entry name" value="DNA primase"/>
    <property type="match status" value="1"/>
</dbReference>
<sequence>MKVINAAVIDKIKEFNNIEDVIGENIKLEKKGTSYTGLCPFHKEKTPSFHVNSKDGYYKCFGCGEAGDVITFIEKYKNYSFQEAVEYLADRANITLQEASVKKKLKMIS</sequence>
<keyword evidence="7" id="KW-0479">Metal-binding</keyword>
<dbReference type="InterPro" id="IPR002694">
    <property type="entry name" value="Znf_CHC2"/>
</dbReference>
<gene>
    <name evidence="14" type="ORF">M1R53_03650</name>
</gene>
<evidence type="ECO:0000256" key="11">
    <source>
        <dbReference type="ARBA" id="ARBA00023125"/>
    </source>
</evidence>
<evidence type="ECO:0000313" key="15">
    <source>
        <dbReference type="Proteomes" id="UP000831151"/>
    </source>
</evidence>
<evidence type="ECO:0000256" key="4">
    <source>
        <dbReference type="ARBA" id="ARBA00022679"/>
    </source>
</evidence>
<keyword evidence="9" id="KW-0862">Zinc</keyword>
<dbReference type="GO" id="GO:0008270">
    <property type="term" value="F:zinc ion binding"/>
    <property type="evidence" value="ECO:0007669"/>
    <property type="project" value="UniProtKB-KW"/>
</dbReference>
<dbReference type="SUPFAM" id="SSF57783">
    <property type="entry name" value="Zinc beta-ribbon"/>
    <property type="match status" value="1"/>
</dbReference>
<keyword evidence="12" id="KW-0804">Transcription</keyword>
<evidence type="ECO:0000256" key="2">
    <source>
        <dbReference type="ARBA" id="ARBA00022478"/>
    </source>
</evidence>
<dbReference type="KEGG" id="fms:M1R53_03650"/>
<organism evidence="14 15">
    <name type="scientific">Fenollaria massiliensis</name>
    <dbReference type="NCBI Taxonomy" id="938288"/>
    <lineage>
        <taxon>Bacteria</taxon>
        <taxon>Bacillati</taxon>
        <taxon>Bacillota</taxon>
        <taxon>Clostridia</taxon>
        <taxon>Eubacteriales</taxon>
        <taxon>Fenollaria</taxon>
    </lineage>
</organism>
<dbReference type="GO" id="GO:0005737">
    <property type="term" value="C:cytoplasm"/>
    <property type="evidence" value="ECO:0007669"/>
    <property type="project" value="TreeGrafter"/>
</dbReference>
<keyword evidence="5" id="KW-0548">Nucleotidyltransferase</keyword>
<evidence type="ECO:0000256" key="3">
    <source>
        <dbReference type="ARBA" id="ARBA00022515"/>
    </source>
</evidence>
<dbReference type="GO" id="GO:0000428">
    <property type="term" value="C:DNA-directed RNA polymerase complex"/>
    <property type="evidence" value="ECO:0007669"/>
    <property type="project" value="UniProtKB-KW"/>
</dbReference>
<dbReference type="PANTHER" id="PTHR30313:SF2">
    <property type="entry name" value="DNA PRIMASE"/>
    <property type="match status" value="1"/>
</dbReference>
<dbReference type="AlphaFoldDB" id="A0A9E7DKS7"/>
<dbReference type="PANTHER" id="PTHR30313">
    <property type="entry name" value="DNA PRIMASE"/>
    <property type="match status" value="1"/>
</dbReference>
<dbReference type="Gene3D" id="3.90.580.10">
    <property type="entry name" value="Zinc finger, CHC2-type domain"/>
    <property type="match status" value="1"/>
</dbReference>
<keyword evidence="8" id="KW-0863">Zinc-finger</keyword>
<evidence type="ECO:0000256" key="5">
    <source>
        <dbReference type="ARBA" id="ARBA00022695"/>
    </source>
</evidence>
<dbReference type="Proteomes" id="UP000831151">
    <property type="component" value="Chromosome"/>
</dbReference>
<evidence type="ECO:0000256" key="1">
    <source>
        <dbReference type="ARBA" id="ARBA00001947"/>
    </source>
</evidence>
<dbReference type="SMART" id="SM00400">
    <property type="entry name" value="ZnF_CHCC"/>
    <property type="match status" value="1"/>
</dbReference>
<keyword evidence="11" id="KW-0238">DNA-binding</keyword>
<dbReference type="GO" id="GO:0003899">
    <property type="term" value="F:DNA-directed RNA polymerase activity"/>
    <property type="evidence" value="ECO:0007669"/>
    <property type="project" value="InterPro"/>
</dbReference>
<comment type="cofactor">
    <cofactor evidence="1">
        <name>Zn(2+)</name>
        <dbReference type="ChEBI" id="CHEBI:29105"/>
    </cofactor>
</comment>
<proteinExistence type="predicted"/>
<protein>
    <submittedName>
        <fullName evidence="14">CHC2 zinc finger domain-containing protein</fullName>
    </submittedName>
</protein>
<dbReference type="GO" id="GO:1990077">
    <property type="term" value="C:primosome complex"/>
    <property type="evidence" value="ECO:0007669"/>
    <property type="project" value="UniProtKB-KW"/>
</dbReference>